<feature type="transmembrane region" description="Helical" evidence="1">
    <location>
        <begin position="185"/>
        <end position="203"/>
    </location>
</feature>
<dbReference type="KEGG" id="dfc:DFI_00970"/>
<accession>A0A221ST01</accession>
<feature type="transmembrane region" description="Helical" evidence="1">
    <location>
        <begin position="154"/>
        <end position="173"/>
    </location>
</feature>
<dbReference type="PANTHER" id="PTHR33802:SF1">
    <property type="entry name" value="XK-RELATED PROTEIN"/>
    <property type="match status" value="1"/>
</dbReference>
<name>A0A221ST01_9DEIO</name>
<dbReference type="Gene3D" id="1.20.1260.100">
    <property type="entry name" value="TspO/MBR protein"/>
    <property type="match status" value="1"/>
</dbReference>
<feature type="transmembrane region" description="Helical" evidence="1">
    <location>
        <begin position="232"/>
        <end position="249"/>
    </location>
</feature>
<sequence length="262" mass="28207">MTGLSRQITLVLATALTLVMNYLSQSLPLFGRTNADVSDALPNAFTPAGLTFAIWGVIFTGLIVFAVYQALPAQRTERYDRLFWPYLLSNLLNASWLLAFQSLNLGVSVLIMLALLATLIWLDRTVRGMNTTNTLTTPPPNRADHWALQVPTSLYLGWISVATMANITAYLVSQGVTGGLLGLSPQAWSAALLVIAGLVGTLMLTRFRDYAFAGVLLWAFLGVYLARPDAGTVTLGVVIGAALVVLAALRTLSMRRPHTAAA</sequence>
<keyword evidence="1" id="KW-0472">Membrane</keyword>
<dbReference type="EMBL" id="CP021081">
    <property type="protein sequence ID" value="ASN79764.1"/>
    <property type="molecule type" value="Genomic_DNA"/>
</dbReference>
<keyword evidence="1" id="KW-0812">Transmembrane</keyword>
<keyword evidence="3" id="KW-1185">Reference proteome</keyword>
<gene>
    <name evidence="2" type="ORF">DFI_00970</name>
</gene>
<dbReference type="RefSeq" id="WP_027464318.1">
    <property type="nucleotide sequence ID" value="NZ_CP021081.1"/>
</dbReference>
<evidence type="ECO:0000313" key="3">
    <source>
        <dbReference type="Proteomes" id="UP000259030"/>
    </source>
</evidence>
<reference evidence="2 3" key="1">
    <citation type="submission" date="2017-05" db="EMBL/GenBank/DDBJ databases">
        <title>The complete genome sequence of Deinococcus ficus isolated from the rhizosphere of the Ficus religiosa L. in Taiwan.</title>
        <authorList>
            <person name="Wu K.-M."/>
            <person name="Liao T.-L."/>
            <person name="Liu Y.-M."/>
            <person name="Young C.-C."/>
            <person name="Tsai S.-F."/>
        </authorList>
    </citation>
    <scope>NUCLEOTIDE SEQUENCE [LARGE SCALE GENOMIC DNA]</scope>
    <source>
        <strain evidence="2 3">CC-FR2-10</strain>
    </source>
</reference>
<organism evidence="2 3">
    <name type="scientific">Deinococcus ficus</name>
    <dbReference type="NCBI Taxonomy" id="317577"/>
    <lineage>
        <taxon>Bacteria</taxon>
        <taxon>Thermotogati</taxon>
        <taxon>Deinococcota</taxon>
        <taxon>Deinococci</taxon>
        <taxon>Deinococcales</taxon>
        <taxon>Deinococcaceae</taxon>
        <taxon>Deinococcus</taxon>
    </lineage>
</organism>
<protein>
    <submittedName>
        <fullName evidence="2">Tryptophan-rich sensory protein</fullName>
    </submittedName>
</protein>
<evidence type="ECO:0000256" key="1">
    <source>
        <dbReference type="SAM" id="Phobius"/>
    </source>
</evidence>
<dbReference type="PANTHER" id="PTHR33802">
    <property type="entry name" value="SI:CH211-161H7.5-RELATED"/>
    <property type="match status" value="1"/>
</dbReference>
<dbReference type="Proteomes" id="UP000259030">
    <property type="component" value="Chromosome"/>
</dbReference>
<feature type="transmembrane region" description="Helical" evidence="1">
    <location>
        <begin position="83"/>
        <end position="99"/>
    </location>
</feature>
<evidence type="ECO:0000313" key="2">
    <source>
        <dbReference type="EMBL" id="ASN79764.1"/>
    </source>
</evidence>
<dbReference type="InterPro" id="IPR038330">
    <property type="entry name" value="TspO/MBR-related_sf"/>
</dbReference>
<keyword evidence="1" id="KW-1133">Transmembrane helix</keyword>
<feature type="transmembrane region" description="Helical" evidence="1">
    <location>
        <begin position="105"/>
        <end position="122"/>
    </location>
</feature>
<dbReference type="AlphaFoldDB" id="A0A221ST01"/>
<dbReference type="STRING" id="317577.GCA_000419625_00986"/>
<proteinExistence type="predicted"/>
<feature type="transmembrane region" description="Helical" evidence="1">
    <location>
        <begin position="50"/>
        <end position="71"/>
    </location>
</feature>
<feature type="transmembrane region" description="Helical" evidence="1">
    <location>
        <begin position="210"/>
        <end position="226"/>
    </location>
</feature>